<name>A0A7R6PVQ4_9GAMM</name>
<keyword evidence="2" id="KW-1185">Reference proteome</keyword>
<reference evidence="1 2" key="1">
    <citation type="journal article" date="2008" name="Int. J. Syst. Evol. Microbiol.">
        <title>Neptunomonas japonica sp. nov., an Osedax japonicus symbiont-like bacterium isolated from sediment adjacent to sperm whale carcasses off Kagoshima, Japan.</title>
        <authorList>
            <person name="Miyazaki M."/>
            <person name="Nogi Y."/>
            <person name="Fujiwara Y."/>
            <person name="Kawato M."/>
            <person name="Kubokawa K."/>
            <person name="Horikoshi K."/>
        </authorList>
    </citation>
    <scope>NUCLEOTIDE SEQUENCE [LARGE SCALE GENOMIC DNA]</scope>
    <source>
        <strain evidence="1 2">JAMM 1380</strain>
    </source>
</reference>
<gene>
    <name evidence="1" type="ORF">NEJAP_3507</name>
</gene>
<proteinExistence type="predicted"/>
<protein>
    <recommendedName>
        <fullName evidence="3">TIGR02444 family protein</fullName>
    </recommendedName>
</protein>
<dbReference type="EMBL" id="AP014546">
    <property type="protein sequence ID" value="BBB31445.1"/>
    <property type="molecule type" value="Genomic_DNA"/>
</dbReference>
<evidence type="ECO:0008006" key="3">
    <source>
        <dbReference type="Google" id="ProtNLM"/>
    </source>
</evidence>
<dbReference type="AlphaFoldDB" id="A0A7R6PVQ4"/>
<accession>A0A7R6PVQ4</accession>
<dbReference type="KEGG" id="njp:NEJAP_3507"/>
<dbReference type="RefSeq" id="WP_201348514.1">
    <property type="nucleotide sequence ID" value="NZ_AP014546.1"/>
</dbReference>
<sequence>MQLQNPLWAFALKVYSHSEVEQCCLTLQNDFEMSVNRLLFAGWLALQHKSIDLAALEQSQASVWQKSMTHPLRALRYQLRPMQKKEPELAALYQAMRKAELEAEKIELAHLHALAIHWPEVVMPPKVLMQDNIERLAVFSGASISVTQQKLLTSLSRQMMLLG</sequence>
<dbReference type="NCBIfam" id="TIGR02444">
    <property type="entry name" value="TIGR02444 family protein"/>
    <property type="match status" value="1"/>
</dbReference>
<dbReference type="Proteomes" id="UP000595332">
    <property type="component" value="Chromosome"/>
</dbReference>
<dbReference type="InterPro" id="IPR012659">
    <property type="entry name" value="CHP02444"/>
</dbReference>
<evidence type="ECO:0000313" key="1">
    <source>
        <dbReference type="EMBL" id="BBB31445.1"/>
    </source>
</evidence>
<dbReference type="Pfam" id="PF09523">
    <property type="entry name" value="DUF2390"/>
    <property type="match status" value="1"/>
</dbReference>
<evidence type="ECO:0000313" key="2">
    <source>
        <dbReference type="Proteomes" id="UP000595332"/>
    </source>
</evidence>
<organism evidence="1 2">
    <name type="scientific">Neptunomonas japonica JAMM 1380</name>
    <dbReference type="NCBI Taxonomy" id="1441457"/>
    <lineage>
        <taxon>Bacteria</taxon>
        <taxon>Pseudomonadati</taxon>
        <taxon>Pseudomonadota</taxon>
        <taxon>Gammaproteobacteria</taxon>
        <taxon>Oceanospirillales</taxon>
        <taxon>Oceanospirillaceae</taxon>
        <taxon>Neptunomonas</taxon>
    </lineage>
</organism>